<evidence type="ECO:0000256" key="1">
    <source>
        <dbReference type="SAM" id="MobiDB-lite"/>
    </source>
</evidence>
<dbReference type="AlphaFoldDB" id="A0A0A9CBJ7"/>
<reference evidence="2" key="2">
    <citation type="journal article" date="2015" name="Data Brief">
        <title>Shoot transcriptome of the giant reed, Arundo donax.</title>
        <authorList>
            <person name="Barrero R.A."/>
            <person name="Guerrero F.D."/>
            <person name="Moolhuijzen P."/>
            <person name="Goolsby J.A."/>
            <person name="Tidwell J."/>
            <person name="Bellgard S.E."/>
            <person name="Bellgard M.I."/>
        </authorList>
    </citation>
    <scope>NUCLEOTIDE SEQUENCE</scope>
    <source>
        <tissue evidence="2">Shoot tissue taken approximately 20 cm above the soil surface</tissue>
    </source>
</reference>
<feature type="region of interest" description="Disordered" evidence="1">
    <location>
        <begin position="56"/>
        <end position="87"/>
    </location>
</feature>
<organism evidence="2">
    <name type="scientific">Arundo donax</name>
    <name type="common">Giant reed</name>
    <name type="synonym">Donax arundinaceus</name>
    <dbReference type="NCBI Taxonomy" id="35708"/>
    <lineage>
        <taxon>Eukaryota</taxon>
        <taxon>Viridiplantae</taxon>
        <taxon>Streptophyta</taxon>
        <taxon>Embryophyta</taxon>
        <taxon>Tracheophyta</taxon>
        <taxon>Spermatophyta</taxon>
        <taxon>Magnoliopsida</taxon>
        <taxon>Liliopsida</taxon>
        <taxon>Poales</taxon>
        <taxon>Poaceae</taxon>
        <taxon>PACMAD clade</taxon>
        <taxon>Arundinoideae</taxon>
        <taxon>Arundineae</taxon>
        <taxon>Arundo</taxon>
    </lineage>
</organism>
<reference evidence="2" key="1">
    <citation type="submission" date="2014-09" db="EMBL/GenBank/DDBJ databases">
        <authorList>
            <person name="Magalhaes I.L.F."/>
            <person name="Oliveira U."/>
            <person name="Santos F.R."/>
            <person name="Vidigal T.H.D.A."/>
            <person name="Brescovit A.D."/>
            <person name="Santos A.J."/>
        </authorList>
    </citation>
    <scope>NUCLEOTIDE SEQUENCE</scope>
    <source>
        <tissue evidence="2">Shoot tissue taken approximately 20 cm above the soil surface</tissue>
    </source>
</reference>
<sequence length="87" mass="9696">MPQFSSTDVGQSTHKPKLGHNRAPCTEPKPITRSGYLRPRDPANQTIHREIQTLGRSYPQSPSDSAYIAPDLPKLASNRGCKKARRQ</sequence>
<feature type="region of interest" description="Disordered" evidence="1">
    <location>
        <begin position="1"/>
        <end position="44"/>
    </location>
</feature>
<accession>A0A0A9CBJ7</accession>
<dbReference type="EMBL" id="GBRH01227125">
    <property type="protein sequence ID" value="JAD70770.1"/>
    <property type="molecule type" value="Transcribed_RNA"/>
</dbReference>
<proteinExistence type="predicted"/>
<name>A0A0A9CBJ7_ARUDO</name>
<evidence type="ECO:0000313" key="2">
    <source>
        <dbReference type="EMBL" id="JAD70770.1"/>
    </source>
</evidence>
<protein>
    <submittedName>
        <fullName evidence="2">Uncharacterized protein</fullName>
    </submittedName>
</protein>
<feature type="compositionally biased region" description="Polar residues" evidence="1">
    <location>
        <begin position="1"/>
        <end position="13"/>
    </location>
</feature>